<protein>
    <recommendedName>
        <fullName evidence="5">DUF3114 domain-containing protein</fullName>
    </recommendedName>
</protein>
<dbReference type="AlphaFoldDB" id="A0A0R2FHZ7"/>
<gene>
    <name evidence="1" type="ORF">IV38_GL001681</name>
    <name evidence="2" type="ORF">IV40_GL001534</name>
</gene>
<dbReference type="EMBL" id="JQAZ01000005">
    <property type="protein sequence ID" value="KRN30897.1"/>
    <property type="molecule type" value="Genomic_DNA"/>
</dbReference>
<dbReference type="PATRIC" id="fig|81857.3.peg.1691"/>
<evidence type="ECO:0008006" key="5">
    <source>
        <dbReference type="Google" id="ProtNLM"/>
    </source>
</evidence>
<dbReference type="Proteomes" id="UP000051751">
    <property type="component" value="Unassembled WGS sequence"/>
</dbReference>
<dbReference type="Proteomes" id="UP000051645">
    <property type="component" value="Unassembled WGS sequence"/>
</dbReference>
<name>A0A0R2FHZ7_9LACO</name>
<accession>A0A0R2FHZ7</accession>
<dbReference type="EMBL" id="JQAT01000004">
    <property type="protein sequence ID" value="KRN28227.1"/>
    <property type="molecule type" value="Genomic_DNA"/>
</dbReference>
<evidence type="ECO:0000313" key="4">
    <source>
        <dbReference type="Proteomes" id="UP000051751"/>
    </source>
</evidence>
<dbReference type="RefSeq" id="WP_057770013.1">
    <property type="nucleotide sequence ID" value="NZ_JQAT01000004.1"/>
</dbReference>
<evidence type="ECO:0000313" key="1">
    <source>
        <dbReference type="EMBL" id="KRN28227.1"/>
    </source>
</evidence>
<keyword evidence="3" id="KW-1185">Reference proteome</keyword>
<reference evidence="3 4" key="1">
    <citation type="journal article" date="2015" name="Genome Announc.">
        <title>Expanding the biotechnology potential of lactobacilli through comparative genomics of 213 strains and associated genera.</title>
        <authorList>
            <person name="Sun Z."/>
            <person name="Harris H.M."/>
            <person name="McCann A."/>
            <person name="Guo C."/>
            <person name="Argimon S."/>
            <person name="Zhang W."/>
            <person name="Yang X."/>
            <person name="Jeffery I.B."/>
            <person name="Cooney J.C."/>
            <person name="Kagawa T.F."/>
            <person name="Liu W."/>
            <person name="Song Y."/>
            <person name="Salvetti E."/>
            <person name="Wrobel A."/>
            <person name="Rasinkangas P."/>
            <person name="Parkhill J."/>
            <person name="Rea M.C."/>
            <person name="O'Sullivan O."/>
            <person name="Ritari J."/>
            <person name="Douillard F.P."/>
            <person name="Paul Ross R."/>
            <person name="Yang R."/>
            <person name="Briner A.E."/>
            <person name="Felis G.E."/>
            <person name="de Vos W.M."/>
            <person name="Barrangou R."/>
            <person name="Klaenhammer T.R."/>
            <person name="Caufield P.W."/>
            <person name="Cui Y."/>
            <person name="Zhang H."/>
            <person name="O'Toole P.W."/>
        </authorList>
    </citation>
    <scope>NUCLEOTIDE SEQUENCE [LARGE SCALE GENOMIC DNA]</scope>
    <source>
        <strain evidence="1 4">ATCC BAA-66</strain>
        <strain evidence="2 3">DSM 13344</strain>
    </source>
</reference>
<sequence length="247" mass="28073">MGNTRRAQHKLRFLLAQLEFPNELANNRSQVNQLVVRLGTDLAPQAFFWRSLSRTVQLAFPHPQYLEGSLGKQVHQLRYVISLQQAEFVQTHYAGATDQEKLAHYLRTLPHFLYSFSESDRYHQKRSNHGQGALPSGTGNLKVTVGFHAEFILDSTGRFTNILDGTLNGVVNGASFNYACRNDATHRRLDVQYRASDPVWRTQMIRTQGFKAPTLAQYRDSKGPYAVNGYSARQNSQFLKKKLAQSV</sequence>
<evidence type="ECO:0000313" key="3">
    <source>
        <dbReference type="Proteomes" id="UP000051645"/>
    </source>
</evidence>
<dbReference type="InterPro" id="IPR021462">
    <property type="entry name" value="DUF3114"/>
</dbReference>
<evidence type="ECO:0000313" key="2">
    <source>
        <dbReference type="EMBL" id="KRN30897.1"/>
    </source>
</evidence>
<comment type="caution">
    <text evidence="1">The sequence shown here is derived from an EMBL/GenBank/DDBJ whole genome shotgun (WGS) entry which is preliminary data.</text>
</comment>
<organism evidence="1 4">
    <name type="scientific">Lactobacillus selangorensis</name>
    <dbReference type="NCBI Taxonomy" id="81857"/>
    <lineage>
        <taxon>Bacteria</taxon>
        <taxon>Bacillati</taxon>
        <taxon>Bacillota</taxon>
        <taxon>Bacilli</taxon>
        <taxon>Lactobacillales</taxon>
        <taxon>Lactobacillaceae</taxon>
        <taxon>Lactobacillus</taxon>
    </lineage>
</organism>
<proteinExistence type="predicted"/>
<dbReference type="Pfam" id="PF11311">
    <property type="entry name" value="DUF3114"/>
    <property type="match status" value="1"/>
</dbReference>